<dbReference type="Gene3D" id="1.20.1610.10">
    <property type="entry name" value="alpha-1,2-mannosidases domains"/>
    <property type="match status" value="1"/>
</dbReference>
<dbReference type="InterPro" id="IPR050883">
    <property type="entry name" value="PNGase"/>
</dbReference>
<dbReference type="Pfam" id="PF07971">
    <property type="entry name" value="Glyco_hydro_92"/>
    <property type="match status" value="1"/>
</dbReference>
<dbReference type="GO" id="GO:0000224">
    <property type="term" value="F:peptide-N4-(N-acetyl-beta-glucosaminyl)asparagine amidase activity"/>
    <property type="evidence" value="ECO:0007669"/>
    <property type="project" value="TreeGrafter"/>
</dbReference>
<dbReference type="InterPro" id="IPR005887">
    <property type="entry name" value="GH92_a_mannosidase_put"/>
</dbReference>
<accession>A0A7K0FS10</accession>
<dbReference type="InterPro" id="IPR014718">
    <property type="entry name" value="GH-type_carb-bd"/>
</dbReference>
<dbReference type="Gene3D" id="2.70.98.10">
    <property type="match status" value="1"/>
</dbReference>
<evidence type="ECO:0000313" key="7">
    <source>
        <dbReference type="EMBL" id="MRX48784.1"/>
    </source>
</evidence>
<dbReference type="EMBL" id="WKJI01000008">
    <property type="protein sequence ID" value="MRX48784.1"/>
    <property type="molecule type" value="Genomic_DNA"/>
</dbReference>
<comment type="caution">
    <text evidence="7">The sequence shown here is derived from an EMBL/GenBank/DDBJ whole genome shotgun (WGS) entry which is preliminary data.</text>
</comment>
<dbReference type="PANTHER" id="PTHR12143">
    <property type="entry name" value="PEPTIDE N-GLYCANASE PNGASE -RELATED"/>
    <property type="match status" value="1"/>
</dbReference>
<dbReference type="AlphaFoldDB" id="A0A7K0FS10"/>
<dbReference type="PANTHER" id="PTHR12143:SF39">
    <property type="entry name" value="SECRETED PROTEIN"/>
    <property type="match status" value="1"/>
</dbReference>
<evidence type="ECO:0000256" key="1">
    <source>
        <dbReference type="ARBA" id="ARBA00001913"/>
    </source>
</evidence>
<evidence type="ECO:0000256" key="3">
    <source>
        <dbReference type="ARBA" id="ARBA00022837"/>
    </source>
</evidence>
<evidence type="ECO:0000259" key="5">
    <source>
        <dbReference type="Pfam" id="PF07971"/>
    </source>
</evidence>
<comment type="cofactor">
    <cofactor evidence="1">
        <name>Ca(2+)</name>
        <dbReference type="ChEBI" id="CHEBI:29108"/>
    </cofactor>
</comment>
<dbReference type="InterPro" id="IPR012939">
    <property type="entry name" value="Glyco_hydro_92"/>
</dbReference>
<gene>
    <name evidence="7" type="ORF">GJJ64_16430</name>
</gene>
<comment type="subunit">
    <text evidence="2">Monomer.</text>
</comment>
<dbReference type="GO" id="GO:0005975">
    <property type="term" value="P:carbohydrate metabolic process"/>
    <property type="evidence" value="ECO:0007669"/>
    <property type="project" value="InterPro"/>
</dbReference>
<dbReference type="GO" id="GO:0030246">
    <property type="term" value="F:carbohydrate binding"/>
    <property type="evidence" value="ECO:0007669"/>
    <property type="project" value="InterPro"/>
</dbReference>
<dbReference type="GO" id="GO:0006516">
    <property type="term" value="P:glycoprotein catabolic process"/>
    <property type="evidence" value="ECO:0007669"/>
    <property type="project" value="TreeGrafter"/>
</dbReference>
<feature type="domain" description="Glycosyl hydrolase family 92 N-terminal" evidence="6">
    <location>
        <begin position="27"/>
        <end position="249"/>
    </location>
</feature>
<keyword evidence="7" id="KW-0378">Hydrolase</keyword>
<evidence type="ECO:0000313" key="8">
    <source>
        <dbReference type="Proteomes" id="UP000462931"/>
    </source>
</evidence>
<keyword evidence="4" id="KW-0732">Signal</keyword>
<evidence type="ECO:0000256" key="2">
    <source>
        <dbReference type="ARBA" id="ARBA00011245"/>
    </source>
</evidence>
<dbReference type="InterPro" id="IPR041371">
    <property type="entry name" value="GH92_N"/>
</dbReference>
<name>A0A7K0FS10_9SPHI</name>
<dbReference type="FunFam" id="1.20.1050.60:FF:000001">
    <property type="entry name" value="Putative alpha-1,2-mannosidase"/>
    <property type="match status" value="1"/>
</dbReference>
<keyword evidence="8" id="KW-1185">Reference proteome</keyword>
<evidence type="ECO:0000259" key="6">
    <source>
        <dbReference type="Pfam" id="PF17678"/>
    </source>
</evidence>
<proteinExistence type="predicted"/>
<feature type="chain" id="PRO_5029731944" evidence="4">
    <location>
        <begin position="22"/>
        <end position="736"/>
    </location>
</feature>
<dbReference type="GO" id="GO:0005829">
    <property type="term" value="C:cytosol"/>
    <property type="evidence" value="ECO:0007669"/>
    <property type="project" value="TreeGrafter"/>
</dbReference>
<evidence type="ECO:0000256" key="4">
    <source>
        <dbReference type="SAM" id="SignalP"/>
    </source>
</evidence>
<keyword evidence="3" id="KW-0106">Calcium</keyword>
<organism evidence="7 8">
    <name type="scientific">Pedobacter puniceum</name>
    <dbReference type="NCBI Taxonomy" id="2666136"/>
    <lineage>
        <taxon>Bacteria</taxon>
        <taxon>Pseudomonadati</taxon>
        <taxon>Bacteroidota</taxon>
        <taxon>Sphingobacteriia</taxon>
        <taxon>Sphingobacteriales</taxon>
        <taxon>Sphingobacteriaceae</taxon>
        <taxon>Pedobacter</taxon>
    </lineage>
</organism>
<dbReference type="InterPro" id="IPR008928">
    <property type="entry name" value="6-hairpin_glycosidase_sf"/>
</dbReference>
<dbReference type="Pfam" id="PF17678">
    <property type="entry name" value="Glyco_hydro_92N"/>
    <property type="match status" value="1"/>
</dbReference>
<reference evidence="7 8" key="1">
    <citation type="submission" date="2019-11" db="EMBL/GenBank/DDBJ databases">
        <authorList>
            <person name="Cheng Q."/>
            <person name="Yang Z."/>
        </authorList>
    </citation>
    <scope>NUCLEOTIDE SEQUENCE [LARGE SCALE GENOMIC DNA]</scope>
    <source>
        <strain evidence="7 8">HX-22-1</strain>
    </source>
</reference>
<sequence length="736" mass="83823">MKKFIILSTSILIFLSYTGFSQDLSKFVNPFIGTSNAGNTHPGAVLPWGTASVVPHNTYKGPTPYIHGEKYLLGFGNLQLSGVGCPETGSILLRPTHGDLFTDVEKGKSTYIHEQATPGYYSTFLETHHILAQMTATQRSGRSKYTYPKGKNHLIIDLGTTQSHIKGGLVEMISDNEIRGYKNEGNFCDSRLSRKTFFYIKIIGPASKTGLFNGTQLITDKTISGEKVGAYLSYNFAKETSIEVLVGISFVSIENAKQNLEAEQPKDKSFKEIKNLARKAWNTELSKVKVKDDADTNKTKFYTALYHTLIHPMVYNDVNHDYLTMQTEDQKERFVKKTDYTRYSVFSLWDTYRTVHPLFTLLYPKQQRDMTQSMIDMYKEGKWLPKWELFGQESWVMVGDPASIVIADTYLKGIKDIDIKSAYEGMLKSGSYLKSQNYLRPGLKEYLKYGYIPIDKRGGADSTLFSFNNGYVWGPVSTSQEYYLSDFNISRIAKALGFKDDEKTYLERSNNFTTLFDDSLKFFRPKNSNGTWLTPFNPLDRTFDIRWEKSGGHGYVEGTAWIYRFFVPHNPQKLIALFGGNKSFKDSLDLLFSKKYFDITNEPDISYPYLYNYIEGEENNTSATVHHIIDYSYSTKPGGIPGNDDAGTLSGWLVFAMSGIYPDCPGIPVYQISVPKFKKMIFNLSQDYWSSDKLTIERIGDGLKIKEIWLDEQRLSSFSVEHKDLVKAKKLTIITF</sequence>
<dbReference type="Gene3D" id="1.20.1050.60">
    <property type="entry name" value="alpha-1,2-mannosidase"/>
    <property type="match status" value="1"/>
</dbReference>
<dbReference type="Gene3D" id="3.30.2080.10">
    <property type="entry name" value="GH92 mannosidase domain"/>
    <property type="match status" value="1"/>
</dbReference>
<dbReference type="RefSeq" id="WP_154288845.1">
    <property type="nucleotide sequence ID" value="NZ_WKJI01000008.1"/>
</dbReference>
<dbReference type="Proteomes" id="UP000462931">
    <property type="component" value="Unassembled WGS sequence"/>
</dbReference>
<feature type="domain" description="Glycosyl hydrolase family 92" evidence="5">
    <location>
        <begin position="255"/>
        <end position="733"/>
    </location>
</feature>
<dbReference type="SUPFAM" id="SSF48208">
    <property type="entry name" value="Six-hairpin glycosidases"/>
    <property type="match status" value="1"/>
</dbReference>
<dbReference type="NCBIfam" id="TIGR01180">
    <property type="entry name" value="aman2_put"/>
    <property type="match status" value="1"/>
</dbReference>
<protein>
    <submittedName>
        <fullName evidence="7">Glycoside hydrolase family 92 protein</fullName>
    </submittedName>
</protein>
<feature type="signal peptide" evidence="4">
    <location>
        <begin position="1"/>
        <end position="21"/>
    </location>
</feature>